<dbReference type="GO" id="GO:0016209">
    <property type="term" value="F:antioxidant activity"/>
    <property type="evidence" value="ECO:0007669"/>
    <property type="project" value="InterPro"/>
</dbReference>
<feature type="chain" id="PRO_5019280872" description="Thioredoxin domain-containing protein" evidence="2">
    <location>
        <begin position="29"/>
        <end position="495"/>
    </location>
</feature>
<dbReference type="CDD" id="cd02966">
    <property type="entry name" value="TlpA_like_family"/>
    <property type="match status" value="1"/>
</dbReference>
<feature type="domain" description="Thioredoxin" evidence="3">
    <location>
        <begin position="342"/>
        <end position="490"/>
    </location>
</feature>
<reference evidence="4 5" key="1">
    <citation type="submission" date="2016-07" db="EMBL/GenBank/DDBJ databases">
        <title>Genome analysis of Sphingobacterium siyangense T12B17.</title>
        <authorList>
            <person name="Xu D."/>
            <person name="Su Y."/>
            <person name="Zheng S."/>
        </authorList>
    </citation>
    <scope>NUCLEOTIDE SEQUENCE [LARGE SCALE GENOMIC DNA]</scope>
    <source>
        <strain evidence="4 5">T12B17</strain>
    </source>
</reference>
<organism evidence="4 5">
    <name type="scientific">Sphingobacterium siyangense</name>
    <dbReference type="NCBI Taxonomy" id="459529"/>
    <lineage>
        <taxon>Bacteria</taxon>
        <taxon>Pseudomonadati</taxon>
        <taxon>Bacteroidota</taxon>
        <taxon>Sphingobacteriia</taxon>
        <taxon>Sphingobacteriales</taxon>
        <taxon>Sphingobacteriaceae</taxon>
        <taxon>Sphingobacterium</taxon>
    </lineage>
</organism>
<dbReference type="Pfam" id="PF00578">
    <property type="entry name" value="AhpC-TSA"/>
    <property type="match status" value="1"/>
</dbReference>
<accession>A0A420FAZ3</accession>
<evidence type="ECO:0000256" key="2">
    <source>
        <dbReference type="SAM" id="SignalP"/>
    </source>
</evidence>
<dbReference type="AlphaFoldDB" id="A0A420FAZ3"/>
<dbReference type="InterPro" id="IPR000866">
    <property type="entry name" value="AhpC/TSA"/>
</dbReference>
<dbReference type="InterPro" id="IPR013766">
    <property type="entry name" value="Thioredoxin_domain"/>
</dbReference>
<dbReference type="Proteomes" id="UP000286402">
    <property type="component" value="Unassembled WGS sequence"/>
</dbReference>
<dbReference type="InterPro" id="IPR050553">
    <property type="entry name" value="Thioredoxin_ResA/DsbE_sf"/>
</dbReference>
<dbReference type="PANTHER" id="PTHR42852:SF17">
    <property type="entry name" value="THIOREDOXIN-LIKE PROTEIN HI_1115"/>
    <property type="match status" value="1"/>
</dbReference>
<dbReference type="PANTHER" id="PTHR42852">
    <property type="entry name" value="THIOL:DISULFIDE INTERCHANGE PROTEIN DSBE"/>
    <property type="match status" value="1"/>
</dbReference>
<evidence type="ECO:0000259" key="3">
    <source>
        <dbReference type="PROSITE" id="PS51352"/>
    </source>
</evidence>
<feature type="signal peptide" evidence="2">
    <location>
        <begin position="1"/>
        <end position="28"/>
    </location>
</feature>
<comment type="caution">
    <text evidence="4">The sequence shown here is derived from an EMBL/GenBank/DDBJ whole genome shotgun (WGS) entry which is preliminary data.</text>
</comment>
<sequence length="495" mass="55488">MYKSLNMNLKSIKLAIPLLLLGSQTAFGQLAAKKGITQEELYKHLNGLFQKGTDDSKAEILKEAEFLAKSKKEEDQLLAGQIYTGLQKADKADAIKAGIAKKFPKGITARNEAFGKLFKTDNQTAAQLEEQYTSLVKKFPENSYTEKNRGIYGYGMATIAQQYAKEKNLDKVSYYLELLKSRDNYANAVFAIGRELNRQKEYTFSQKMLEPVYVNLNQLKSERKKTTGGQYLGAIGLQYADALMGNQEVEKALGVLDKVRTELPSETATIAYAKALQAKGRDLDAFQLIEKEVVKEGKEPKMMEVLLPLYSKLNSGLSDTTTYLKELNGRIDEMLVTKLKAEMIKKEAPQFSLVDRSGKEVSLAGLKGKVVVLDFWATWCGPCKMSFPGMQAAVNKYEGDQEVVFLFINTWQKEENYKELVNNFINDNKYSFHVLYDEMKEKDKSVVSAYGVSGIPTKVVIDKDGFIRFQSSGSGSDVEKIVNEISNKIELAKKG</sequence>
<keyword evidence="2" id="KW-0732">Signal</keyword>
<keyword evidence="5" id="KW-1185">Reference proteome</keyword>
<evidence type="ECO:0000313" key="4">
    <source>
        <dbReference type="EMBL" id="RKF30122.1"/>
    </source>
</evidence>
<dbReference type="PROSITE" id="PS00194">
    <property type="entry name" value="THIOREDOXIN_1"/>
    <property type="match status" value="1"/>
</dbReference>
<dbReference type="Gene3D" id="3.40.30.10">
    <property type="entry name" value="Glutaredoxin"/>
    <property type="match status" value="1"/>
</dbReference>
<gene>
    <name evidence="4" type="ORF">BCY89_20190</name>
</gene>
<dbReference type="PROSITE" id="PS51352">
    <property type="entry name" value="THIOREDOXIN_2"/>
    <property type="match status" value="1"/>
</dbReference>
<dbReference type="EMBL" id="MCAQ01000030">
    <property type="protein sequence ID" value="RKF30122.1"/>
    <property type="molecule type" value="Genomic_DNA"/>
</dbReference>
<proteinExistence type="predicted"/>
<name>A0A420FAZ3_9SPHI</name>
<keyword evidence="1" id="KW-0676">Redox-active center</keyword>
<evidence type="ECO:0000256" key="1">
    <source>
        <dbReference type="ARBA" id="ARBA00023284"/>
    </source>
</evidence>
<evidence type="ECO:0000313" key="5">
    <source>
        <dbReference type="Proteomes" id="UP000286402"/>
    </source>
</evidence>
<dbReference type="InterPro" id="IPR017937">
    <property type="entry name" value="Thioredoxin_CS"/>
</dbReference>
<protein>
    <recommendedName>
        <fullName evidence="3">Thioredoxin domain-containing protein</fullName>
    </recommendedName>
</protein>
<dbReference type="SUPFAM" id="SSF52833">
    <property type="entry name" value="Thioredoxin-like"/>
    <property type="match status" value="1"/>
</dbReference>
<dbReference type="InterPro" id="IPR036249">
    <property type="entry name" value="Thioredoxin-like_sf"/>
</dbReference>
<dbReference type="GO" id="GO:0016491">
    <property type="term" value="F:oxidoreductase activity"/>
    <property type="evidence" value="ECO:0007669"/>
    <property type="project" value="InterPro"/>
</dbReference>